<dbReference type="EC" id="3.1.-.-" evidence="8"/>
<feature type="domain" description="PIN" evidence="9">
    <location>
        <begin position="4"/>
        <end position="119"/>
    </location>
</feature>
<comment type="function">
    <text evidence="8">Toxic component of a toxin-antitoxin (TA) system. An RNase.</text>
</comment>
<evidence type="ECO:0000256" key="2">
    <source>
        <dbReference type="ARBA" id="ARBA00022649"/>
    </source>
</evidence>
<comment type="similarity">
    <text evidence="7 8">Belongs to the PINc/VapC protein family.</text>
</comment>
<evidence type="ECO:0000313" key="11">
    <source>
        <dbReference type="Proteomes" id="UP001501470"/>
    </source>
</evidence>
<name>A0ABP4LBU5_9ACTN</name>
<dbReference type="RefSeq" id="WP_344503511.1">
    <property type="nucleotide sequence ID" value="NZ_BAAAQD010000007.1"/>
</dbReference>
<feature type="binding site" evidence="8">
    <location>
        <position position="94"/>
    </location>
    <ligand>
        <name>Mg(2+)</name>
        <dbReference type="ChEBI" id="CHEBI:18420"/>
    </ligand>
</feature>
<proteinExistence type="inferred from homology"/>
<comment type="caution">
    <text evidence="10">The sequence shown here is derived from an EMBL/GenBank/DDBJ whole genome shotgun (WGS) entry which is preliminary data.</text>
</comment>
<evidence type="ECO:0000256" key="8">
    <source>
        <dbReference type="HAMAP-Rule" id="MF_00265"/>
    </source>
</evidence>
<evidence type="ECO:0000256" key="1">
    <source>
        <dbReference type="ARBA" id="ARBA00001946"/>
    </source>
</evidence>
<evidence type="ECO:0000256" key="5">
    <source>
        <dbReference type="ARBA" id="ARBA00022801"/>
    </source>
</evidence>
<evidence type="ECO:0000256" key="6">
    <source>
        <dbReference type="ARBA" id="ARBA00022842"/>
    </source>
</evidence>
<dbReference type="InterPro" id="IPR050556">
    <property type="entry name" value="Type_II_TA_system_RNase"/>
</dbReference>
<accession>A0ABP4LBU5</accession>
<dbReference type="PANTHER" id="PTHR33653:SF1">
    <property type="entry name" value="RIBONUCLEASE VAPC2"/>
    <property type="match status" value="1"/>
</dbReference>
<dbReference type="Gene3D" id="3.40.50.1010">
    <property type="entry name" value="5'-nuclease"/>
    <property type="match status" value="1"/>
</dbReference>
<dbReference type="InterPro" id="IPR002716">
    <property type="entry name" value="PIN_dom"/>
</dbReference>
<sequence length="135" mass="14911">MRFLVDTSALVRLQRNQAAAAWDDVVERGLIVVCEPVLAEAMSIADAKGYEAIEERILALYPWAAIPDDIWSLVSAIRHELILPSVYQGVSVADLVVAATAIRLKLVVLHEDGDFETIARHVPELRQQRVSVEPG</sequence>
<organism evidence="10 11">
    <name type="scientific">Dactylosporangium maewongense</name>
    <dbReference type="NCBI Taxonomy" id="634393"/>
    <lineage>
        <taxon>Bacteria</taxon>
        <taxon>Bacillati</taxon>
        <taxon>Actinomycetota</taxon>
        <taxon>Actinomycetes</taxon>
        <taxon>Micromonosporales</taxon>
        <taxon>Micromonosporaceae</taxon>
        <taxon>Dactylosporangium</taxon>
    </lineage>
</organism>
<evidence type="ECO:0000256" key="7">
    <source>
        <dbReference type="ARBA" id="ARBA00038093"/>
    </source>
</evidence>
<dbReference type="InterPro" id="IPR029060">
    <property type="entry name" value="PIN-like_dom_sf"/>
</dbReference>
<feature type="binding site" evidence="8">
    <location>
        <position position="6"/>
    </location>
    <ligand>
        <name>Mg(2+)</name>
        <dbReference type="ChEBI" id="CHEBI:18420"/>
    </ligand>
</feature>
<evidence type="ECO:0000259" key="9">
    <source>
        <dbReference type="Pfam" id="PF01850"/>
    </source>
</evidence>
<evidence type="ECO:0000256" key="3">
    <source>
        <dbReference type="ARBA" id="ARBA00022722"/>
    </source>
</evidence>
<dbReference type="Pfam" id="PF01850">
    <property type="entry name" value="PIN"/>
    <property type="match status" value="1"/>
</dbReference>
<reference evidence="11" key="1">
    <citation type="journal article" date="2019" name="Int. J. Syst. Evol. Microbiol.">
        <title>The Global Catalogue of Microorganisms (GCM) 10K type strain sequencing project: providing services to taxonomists for standard genome sequencing and annotation.</title>
        <authorList>
            <consortium name="The Broad Institute Genomics Platform"/>
            <consortium name="The Broad Institute Genome Sequencing Center for Infectious Disease"/>
            <person name="Wu L."/>
            <person name="Ma J."/>
        </authorList>
    </citation>
    <scope>NUCLEOTIDE SEQUENCE [LARGE SCALE GENOMIC DNA]</scope>
    <source>
        <strain evidence="11">JCM 15933</strain>
    </source>
</reference>
<dbReference type="SUPFAM" id="SSF88723">
    <property type="entry name" value="PIN domain-like"/>
    <property type="match status" value="1"/>
</dbReference>
<comment type="cofactor">
    <cofactor evidence="1 8">
        <name>Mg(2+)</name>
        <dbReference type="ChEBI" id="CHEBI:18420"/>
    </cofactor>
</comment>
<keyword evidence="3 8" id="KW-0540">Nuclease</keyword>
<evidence type="ECO:0000256" key="4">
    <source>
        <dbReference type="ARBA" id="ARBA00022723"/>
    </source>
</evidence>
<dbReference type="InterPro" id="IPR022907">
    <property type="entry name" value="VapC_family"/>
</dbReference>
<keyword evidence="6 8" id="KW-0460">Magnesium</keyword>
<dbReference type="HAMAP" id="MF_00265">
    <property type="entry name" value="VapC_Nob1"/>
    <property type="match status" value="1"/>
</dbReference>
<keyword evidence="11" id="KW-1185">Reference proteome</keyword>
<dbReference type="PANTHER" id="PTHR33653">
    <property type="entry name" value="RIBONUCLEASE VAPC2"/>
    <property type="match status" value="1"/>
</dbReference>
<dbReference type="Proteomes" id="UP001501470">
    <property type="component" value="Unassembled WGS sequence"/>
</dbReference>
<protein>
    <recommendedName>
        <fullName evidence="8">Ribonuclease VapC</fullName>
        <shortName evidence="8">RNase VapC</shortName>
        <ecNumber evidence="8">3.1.-.-</ecNumber>
    </recommendedName>
    <alternativeName>
        <fullName evidence="8">Toxin VapC</fullName>
    </alternativeName>
</protein>
<keyword evidence="2 8" id="KW-1277">Toxin-antitoxin system</keyword>
<keyword evidence="8" id="KW-0800">Toxin</keyword>
<dbReference type="EMBL" id="BAAAQD010000007">
    <property type="protein sequence ID" value="GAA1520521.1"/>
    <property type="molecule type" value="Genomic_DNA"/>
</dbReference>
<gene>
    <name evidence="8" type="primary">vapC</name>
    <name evidence="10" type="ORF">GCM10009827_040220</name>
</gene>
<keyword evidence="5 8" id="KW-0378">Hydrolase</keyword>
<keyword evidence="4 8" id="KW-0479">Metal-binding</keyword>
<evidence type="ECO:0000313" key="10">
    <source>
        <dbReference type="EMBL" id="GAA1520521.1"/>
    </source>
</evidence>